<evidence type="ECO:0000313" key="3">
    <source>
        <dbReference type="Proteomes" id="UP000824927"/>
    </source>
</evidence>
<dbReference type="Proteomes" id="UP000824927">
    <property type="component" value="Unassembled WGS sequence"/>
</dbReference>
<keyword evidence="1" id="KW-0472">Membrane</keyword>
<feature type="transmembrane region" description="Helical" evidence="1">
    <location>
        <begin position="38"/>
        <end position="59"/>
    </location>
</feature>
<reference evidence="2" key="1">
    <citation type="submission" date="2021-06" db="EMBL/GenBank/DDBJ databases">
        <title>50 bacteria genomes isolated from Dapeng, Shenzhen, China.</title>
        <authorList>
            <person name="Zheng W."/>
            <person name="Yu S."/>
            <person name="Huang Y."/>
        </authorList>
    </citation>
    <scope>NUCLEOTIDE SEQUENCE</scope>
    <source>
        <strain evidence="2">DP4N28-2</strain>
    </source>
</reference>
<feature type="transmembrane region" description="Helical" evidence="1">
    <location>
        <begin position="144"/>
        <end position="165"/>
    </location>
</feature>
<sequence length="204" mass="21672">MSTEAKRGFTRTVPFWAGLAFGTFGAVMGLALSDAINAATALILMIVPAGLFFQTMRVANTATACSGRGEAQRLYVKRVAIFASTYLVVIALQVSLLGGDDTSEASLAARAALSVMPGLAICGIFWAIGRLILDEKDEFIRMLIVRQTLIATGFALGFATIWGFLEAGEVVPHIPAYWFAVAFFGGQFIGAVSNRITHGSWGAL</sequence>
<feature type="transmembrane region" description="Helical" evidence="1">
    <location>
        <begin position="79"/>
        <end position="99"/>
    </location>
</feature>
<organism evidence="2 3">
    <name type="scientific">Qipengyuania aquimaris</name>
    <dbReference type="NCBI Taxonomy" id="255984"/>
    <lineage>
        <taxon>Bacteria</taxon>
        <taxon>Pseudomonadati</taxon>
        <taxon>Pseudomonadota</taxon>
        <taxon>Alphaproteobacteria</taxon>
        <taxon>Sphingomonadales</taxon>
        <taxon>Erythrobacteraceae</taxon>
        <taxon>Qipengyuania</taxon>
    </lineage>
</organism>
<feature type="transmembrane region" description="Helical" evidence="1">
    <location>
        <begin position="12"/>
        <end position="32"/>
    </location>
</feature>
<protein>
    <submittedName>
        <fullName evidence="2">Uncharacterized protein</fullName>
    </submittedName>
</protein>
<gene>
    <name evidence="2" type="ORF">KUV31_11645</name>
</gene>
<evidence type="ECO:0000256" key="1">
    <source>
        <dbReference type="SAM" id="Phobius"/>
    </source>
</evidence>
<comment type="caution">
    <text evidence="2">The sequence shown here is derived from an EMBL/GenBank/DDBJ whole genome shotgun (WGS) entry which is preliminary data.</text>
</comment>
<keyword evidence="1" id="KW-1133">Transmembrane helix</keyword>
<proteinExistence type="predicted"/>
<feature type="transmembrane region" description="Helical" evidence="1">
    <location>
        <begin position="111"/>
        <end position="132"/>
    </location>
</feature>
<accession>A0A9Q3XD72</accession>
<dbReference type="AlphaFoldDB" id="A0A9Q3XD72"/>
<keyword evidence="1" id="KW-0812">Transmembrane</keyword>
<name>A0A9Q3XD72_9SPHN</name>
<feature type="transmembrane region" description="Helical" evidence="1">
    <location>
        <begin position="177"/>
        <end position="196"/>
    </location>
</feature>
<evidence type="ECO:0000313" key="2">
    <source>
        <dbReference type="EMBL" id="MBY6218993.1"/>
    </source>
</evidence>
<dbReference type="RefSeq" id="WP_222405646.1">
    <property type="nucleotide sequence ID" value="NZ_JAHVKP010000001.1"/>
</dbReference>
<dbReference type="EMBL" id="JAHVKP010000001">
    <property type="protein sequence ID" value="MBY6218993.1"/>
    <property type="molecule type" value="Genomic_DNA"/>
</dbReference>